<dbReference type="SUPFAM" id="SSF56672">
    <property type="entry name" value="DNA/RNA polymerases"/>
    <property type="match status" value="1"/>
</dbReference>
<protein>
    <submittedName>
        <fullName evidence="9">Reverse transcriptase family protein</fullName>
    </submittedName>
</protein>
<evidence type="ECO:0000256" key="5">
    <source>
        <dbReference type="ARBA" id="ARBA00022918"/>
    </source>
</evidence>
<feature type="domain" description="Reverse transcriptase" evidence="8">
    <location>
        <begin position="46"/>
        <end position="247"/>
    </location>
</feature>
<dbReference type="InterPro" id="IPR000123">
    <property type="entry name" value="Reverse_transcriptase_msDNA"/>
</dbReference>
<keyword evidence="10" id="KW-1185">Reference proteome</keyword>
<dbReference type="EMBL" id="JAKNJB010000018">
    <property type="protein sequence ID" value="MCG4527625.1"/>
    <property type="molecule type" value="Genomic_DNA"/>
</dbReference>
<dbReference type="Pfam" id="PF00078">
    <property type="entry name" value="RVT_1"/>
    <property type="match status" value="1"/>
</dbReference>
<dbReference type="Proteomes" id="UP001200313">
    <property type="component" value="Unassembled WGS sequence"/>
</dbReference>
<keyword evidence="1" id="KW-0808">Transferase</keyword>
<dbReference type="InterPro" id="IPR000477">
    <property type="entry name" value="RT_dom"/>
</dbReference>
<dbReference type="RefSeq" id="WP_238074240.1">
    <property type="nucleotide sequence ID" value="NZ_JAKNJB010000018.1"/>
</dbReference>
<keyword evidence="6" id="KW-0051">Antiviral defense</keyword>
<comment type="similarity">
    <text evidence="7">Belongs to the bacterial reverse transcriptase family.</text>
</comment>
<dbReference type="InterPro" id="IPR043502">
    <property type="entry name" value="DNA/RNA_pol_sf"/>
</dbReference>
<keyword evidence="2" id="KW-0548">Nucleotidyltransferase</keyword>
<evidence type="ECO:0000259" key="8">
    <source>
        <dbReference type="Pfam" id="PF00078"/>
    </source>
</evidence>
<evidence type="ECO:0000256" key="3">
    <source>
        <dbReference type="ARBA" id="ARBA00022723"/>
    </source>
</evidence>
<gene>
    <name evidence="9" type="ORF">L0P79_11100</name>
</gene>
<accession>A0ABS9M9Z1</accession>
<keyword evidence="3" id="KW-0479">Metal-binding</keyword>
<dbReference type="CDD" id="cd03487">
    <property type="entry name" value="RT_Bac_retron_II"/>
    <property type="match status" value="1"/>
</dbReference>
<organism evidence="9 10">
    <name type="scientific">Intestinimonas massiliensis</name>
    <name type="common">ex Afouda et al. 2020</name>
    <dbReference type="NCBI Taxonomy" id="1673721"/>
    <lineage>
        <taxon>Bacteria</taxon>
        <taxon>Bacillati</taxon>
        <taxon>Bacillota</taxon>
        <taxon>Clostridia</taxon>
        <taxon>Eubacteriales</taxon>
        <taxon>Intestinimonas</taxon>
    </lineage>
</organism>
<keyword evidence="5 9" id="KW-0695">RNA-directed DNA polymerase</keyword>
<evidence type="ECO:0000313" key="9">
    <source>
        <dbReference type="EMBL" id="MCG4527625.1"/>
    </source>
</evidence>
<evidence type="ECO:0000256" key="2">
    <source>
        <dbReference type="ARBA" id="ARBA00022695"/>
    </source>
</evidence>
<evidence type="ECO:0000313" key="10">
    <source>
        <dbReference type="Proteomes" id="UP001200313"/>
    </source>
</evidence>
<sequence>MKYTDCPLYGIQSKKMLKYVLHIKNGDLLKQDYVVSMISPYVDRSKKPRLIEPPQAELKTVQKRIKTLLGKIEVPDNVFSGIKGKSYSDNARQHLGEGTRNLYKIDLTAFFPSISRETVYRFFFEDLCCSPDVAEVLTNLTTIDLKKLDQKCLSEVYDFLAAKGVKCYNHLISGAPTSQILSYLVNHKMFDELQALSDNNDVIMTVYVDDVVFSSEHKISSEFRKTVLSLIRKYNYQVSRKKVKGYSRAYPKLVTGVIINSEGKATVKNSLRKKIIVEHEYLRNNPTDKKSRQRLRGLVTAARQVDKSAYPNIRKFAFEKFIKE</sequence>
<comment type="caution">
    <text evidence="9">The sequence shown here is derived from an EMBL/GenBank/DDBJ whole genome shotgun (WGS) entry which is preliminary data.</text>
</comment>
<evidence type="ECO:0000256" key="6">
    <source>
        <dbReference type="ARBA" id="ARBA00023118"/>
    </source>
</evidence>
<reference evidence="9 10" key="1">
    <citation type="submission" date="2022-01" db="EMBL/GenBank/DDBJ databases">
        <title>Collection of gut derived symbiotic bacterial strains cultured from healthy donors.</title>
        <authorList>
            <person name="Lin H."/>
            <person name="Kohout C."/>
            <person name="Waligurski E."/>
            <person name="Pamer E.G."/>
        </authorList>
    </citation>
    <scope>NUCLEOTIDE SEQUENCE [LARGE SCALE GENOMIC DNA]</scope>
    <source>
        <strain evidence="9 10">DFI.3.7</strain>
    </source>
</reference>
<dbReference type="GO" id="GO:0003964">
    <property type="term" value="F:RNA-directed DNA polymerase activity"/>
    <property type="evidence" value="ECO:0007669"/>
    <property type="project" value="UniProtKB-KW"/>
</dbReference>
<evidence type="ECO:0000256" key="1">
    <source>
        <dbReference type="ARBA" id="ARBA00022679"/>
    </source>
</evidence>
<dbReference type="PRINTS" id="PR00866">
    <property type="entry name" value="RNADNAPOLMS"/>
</dbReference>
<name>A0ABS9M9Z1_9FIRM</name>
<keyword evidence="4" id="KW-0460">Magnesium</keyword>
<proteinExistence type="inferred from homology"/>
<evidence type="ECO:0000256" key="7">
    <source>
        <dbReference type="ARBA" id="ARBA00034120"/>
    </source>
</evidence>
<evidence type="ECO:0000256" key="4">
    <source>
        <dbReference type="ARBA" id="ARBA00022842"/>
    </source>
</evidence>